<sequence length="347" mass="37893">MSKELYLATNNGDIGGGEVMLLNIARAARGLGYQVVIIGPANPPDLIEAAADEGFTRIVLPAKTRIQYMVQLRLWHRAHRDALLWCNGLVPAAATGGRAGRIVHLHQLPTGTNAKLAPFARKKALQTLVPSEYVAASVPGATVFPNWVQEVPLSLAKSTVPGVVRIGYLGRLTPSKGIGVLCQAIERLNSTVTVPEYRLVVAGAPVFASAEEEREVSRALENIERYTDRLGWSTPQKLFDTVDMLVVPSQAPESFGLVAAEAMSARVPVIVSDAGALPEVVGEGYPYIYSAQDPSALVEKIRHLTQAFYQESDNLNDIISAAFWRWQELYSPDSGRERVRHLLEKYL</sequence>
<evidence type="ECO:0000313" key="5">
    <source>
        <dbReference type="Proteomes" id="UP000219947"/>
    </source>
</evidence>
<keyword evidence="1" id="KW-0328">Glycosyltransferase</keyword>
<evidence type="ECO:0000313" key="4">
    <source>
        <dbReference type="EMBL" id="PEN16264.1"/>
    </source>
</evidence>
<comment type="caution">
    <text evidence="4">The sequence shown here is derived from an EMBL/GenBank/DDBJ whole genome shotgun (WGS) entry which is preliminary data.</text>
</comment>
<protein>
    <submittedName>
        <fullName evidence="4">Glycosyl transferase family 1</fullName>
    </submittedName>
</protein>
<dbReference type="InterPro" id="IPR001296">
    <property type="entry name" value="Glyco_trans_1"/>
</dbReference>
<dbReference type="AlphaFoldDB" id="A0A2A8D5X6"/>
<feature type="domain" description="Glycosyl transferase family 1" evidence="3">
    <location>
        <begin position="166"/>
        <end position="304"/>
    </location>
</feature>
<dbReference type="Pfam" id="PF00534">
    <property type="entry name" value="Glycos_transf_1"/>
    <property type="match status" value="1"/>
</dbReference>
<evidence type="ECO:0000259" key="3">
    <source>
        <dbReference type="Pfam" id="PF00534"/>
    </source>
</evidence>
<name>A0A2A8D5X6_9MICC</name>
<gene>
    <name evidence="4" type="ORF">CRM92_06175</name>
</gene>
<dbReference type="Proteomes" id="UP000219947">
    <property type="component" value="Unassembled WGS sequence"/>
</dbReference>
<dbReference type="CDD" id="cd03801">
    <property type="entry name" value="GT4_PimA-like"/>
    <property type="match status" value="1"/>
</dbReference>
<dbReference type="EMBL" id="PDEV01000002">
    <property type="protein sequence ID" value="PEN16264.1"/>
    <property type="molecule type" value="Genomic_DNA"/>
</dbReference>
<dbReference type="PANTHER" id="PTHR12526">
    <property type="entry name" value="GLYCOSYLTRANSFERASE"/>
    <property type="match status" value="1"/>
</dbReference>
<dbReference type="PANTHER" id="PTHR12526:SF510">
    <property type="entry name" value="D-INOSITOL 3-PHOSPHATE GLYCOSYLTRANSFERASE"/>
    <property type="match status" value="1"/>
</dbReference>
<dbReference type="SUPFAM" id="SSF53756">
    <property type="entry name" value="UDP-Glycosyltransferase/glycogen phosphorylase"/>
    <property type="match status" value="1"/>
</dbReference>
<keyword evidence="5" id="KW-1185">Reference proteome</keyword>
<evidence type="ECO:0000256" key="1">
    <source>
        <dbReference type="ARBA" id="ARBA00022676"/>
    </source>
</evidence>
<evidence type="ECO:0000256" key="2">
    <source>
        <dbReference type="ARBA" id="ARBA00022679"/>
    </source>
</evidence>
<reference evidence="4" key="1">
    <citation type="submission" date="2017-10" db="EMBL/GenBank/DDBJ databases">
        <title>Kefir isolates.</title>
        <authorList>
            <person name="Kim Y."/>
            <person name="Blasche S."/>
        </authorList>
    </citation>
    <scope>NUCLEOTIDE SEQUENCE [LARGE SCALE GENOMIC DNA]</scope>
    <source>
        <strain evidence="4">OG2-2</strain>
    </source>
</reference>
<dbReference type="RefSeq" id="WP_098042667.1">
    <property type="nucleotide sequence ID" value="NZ_PDEV01000002.1"/>
</dbReference>
<dbReference type="GO" id="GO:0016757">
    <property type="term" value="F:glycosyltransferase activity"/>
    <property type="evidence" value="ECO:0007669"/>
    <property type="project" value="UniProtKB-KW"/>
</dbReference>
<proteinExistence type="predicted"/>
<accession>A0A2A8D5X6</accession>
<organism evidence="4 5">
    <name type="scientific">Rothia dentocariosa</name>
    <dbReference type="NCBI Taxonomy" id="2047"/>
    <lineage>
        <taxon>Bacteria</taxon>
        <taxon>Bacillati</taxon>
        <taxon>Actinomycetota</taxon>
        <taxon>Actinomycetes</taxon>
        <taxon>Micrococcales</taxon>
        <taxon>Micrococcaceae</taxon>
        <taxon>Rothia</taxon>
    </lineage>
</organism>
<dbReference type="Gene3D" id="3.40.50.2000">
    <property type="entry name" value="Glycogen Phosphorylase B"/>
    <property type="match status" value="2"/>
</dbReference>
<keyword evidence="2 4" id="KW-0808">Transferase</keyword>